<organism evidence="2 3">
    <name type="scientific">Heyndrickxia camelliae</name>
    <dbReference type="NCBI Taxonomy" id="1707093"/>
    <lineage>
        <taxon>Bacteria</taxon>
        <taxon>Bacillati</taxon>
        <taxon>Bacillota</taxon>
        <taxon>Bacilli</taxon>
        <taxon>Bacillales</taxon>
        <taxon>Bacillaceae</taxon>
        <taxon>Heyndrickxia</taxon>
    </lineage>
</organism>
<evidence type="ECO:0000313" key="2">
    <source>
        <dbReference type="EMBL" id="PKR84591.1"/>
    </source>
</evidence>
<dbReference type="OrthoDB" id="2164794at2"/>
<dbReference type="InterPro" id="IPR011528">
    <property type="entry name" value="NERD"/>
</dbReference>
<dbReference type="EMBL" id="PIQO01000009">
    <property type="protein sequence ID" value="PKR84591.1"/>
    <property type="molecule type" value="Genomic_DNA"/>
</dbReference>
<proteinExistence type="predicted"/>
<protein>
    <submittedName>
        <fullName evidence="2">Nuclease</fullName>
    </submittedName>
</protein>
<reference evidence="2 3" key="1">
    <citation type="submission" date="2017-11" db="EMBL/GenBank/DDBJ databases">
        <title>Bacillus camelliae sp. nov., isolated from pu'er tea.</title>
        <authorList>
            <person name="Niu L."/>
        </authorList>
    </citation>
    <scope>NUCLEOTIDE SEQUENCE [LARGE SCALE GENOMIC DNA]</scope>
    <source>
        <strain evidence="2 3">7578-1</strain>
    </source>
</reference>
<gene>
    <name evidence="2" type="ORF">CWO92_12830</name>
</gene>
<dbReference type="PROSITE" id="PS50965">
    <property type="entry name" value="NERD"/>
    <property type="match status" value="1"/>
</dbReference>
<evidence type="ECO:0000259" key="1">
    <source>
        <dbReference type="PROSITE" id="PS50965"/>
    </source>
</evidence>
<feature type="domain" description="NERD" evidence="1">
    <location>
        <begin position="40"/>
        <end position="150"/>
    </location>
</feature>
<dbReference type="Pfam" id="PF08378">
    <property type="entry name" value="NERD"/>
    <property type="match status" value="1"/>
</dbReference>
<dbReference type="AlphaFoldDB" id="A0A2N3LIY5"/>
<accession>A0A2N3LIY5</accession>
<evidence type="ECO:0000313" key="3">
    <source>
        <dbReference type="Proteomes" id="UP000233440"/>
    </source>
</evidence>
<name>A0A2N3LIY5_9BACI</name>
<sequence length="312" mass="36923">MCIMLIKPRYEPIELKLLRFLNMRMNLSPKEAGYLLNLEKGLEGESVFDKWLEGLSNSWLIMNDLLLEANNSTFQIDSIVISPDTIYLFEIKNYEGDFYIKDDKWFTISGKEIKNPLLQLKRAESLFRRLLQDLRFSFSIEGYVVFVNPNFFVYQAPLNLPFIFPNQIQRFIKNINLRSPKQTTKTTRFVEILSSVLLKENPYNNLPQYTYEQLQKGITCSRCYAFVTRINRDNLLCKKCRKTEKIESAVLQSIEEYQLLFPDKMITTNSIYEWCSIFESKKTIRRILRKHFLLMKHGQSAYFESPQDKGDI</sequence>
<comment type="caution">
    <text evidence="2">The sequence shown here is derived from an EMBL/GenBank/DDBJ whole genome shotgun (WGS) entry which is preliminary data.</text>
</comment>
<dbReference type="Proteomes" id="UP000233440">
    <property type="component" value="Unassembled WGS sequence"/>
</dbReference>
<keyword evidence="3" id="KW-1185">Reference proteome</keyword>